<keyword evidence="1" id="KW-0472">Membrane</keyword>
<evidence type="ECO:0000313" key="2">
    <source>
        <dbReference type="EMBL" id="PSV10225.1"/>
    </source>
</evidence>
<gene>
    <name evidence="2" type="ORF">C0W93_12260</name>
</gene>
<name>A0A2T3KTZ2_PHOLD</name>
<keyword evidence="1" id="KW-0812">Transmembrane</keyword>
<dbReference type="AlphaFoldDB" id="A0A2T3KTZ2"/>
<dbReference type="Proteomes" id="UP000240530">
    <property type="component" value="Unassembled WGS sequence"/>
</dbReference>
<evidence type="ECO:0000256" key="1">
    <source>
        <dbReference type="SAM" id="Phobius"/>
    </source>
</evidence>
<keyword evidence="1" id="KW-1133">Transmembrane helix</keyword>
<dbReference type="RefSeq" id="WP_107185241.1">
    <property type="nucleotide sequence ID" value="NZ_CP131579.1"/>
</dbReference>
<dbReference type="EMBL" id="PYNS01000013">
    <property type="protein sequence ID" value="PSV10225.1"/>
    <property type="molecule type" value="Genomic_DNA"/>
</dbReference>
<proteinExistence type="predicted"/>
<organism evidence="2 3">
    <name type="scientific">Photobacterium leiognathi subsp. mandapamensis</name>
    <name type="common">Photobacterium mandapamensis</name>
    <dbReference type="NCBI Taxonomy" id="48408"/>
    <lineage>
        <taxon>Bacteria</taxon>
        <taxon>Pseudomonadati</taxon>
        <taxon>Pseudomonadota</taxon>
        <taxon>Gammaproteobacteria</taxon>
        <taxon>Vibrionales</taxon>
        <taxon>Vibrionaceae</taxon>
        <taxon>Photobacterium</taxon>
    </lineage>
</organism>
<sequence length="113" mass="12988">MKNILMFWLHVNRLNLLVFGVFFLLVILYFPFSTFDGASDKTNGVVVGKGYESTVLGNAPYILVKLFDSEKIIRLSKVQHTQLSKGELICIKRLSRVFAERPKYMFYKTGNCT</sequence>
<evidence type="ECO:0000313" key="3">
    <source>
        <dbReference type="Proteomes" id="UP000240530"/>
    </source>
</evidence>
<reference evidence="2 3" key="1">
    <citation type="submission" date="2018-03" db="EMBL/GenBank/DDBJ databases">
        <title>Whole genome sequencing of Histamine producing bacteria.</title>
        <authorList>
            <person name="Butler K."/>
        </authorList>
    </citation>
    <scope>NUCLEOTIDE SEQUENCE [LARGE SCALE GENOMIC DNA]</scope>
    <source>
        <strain evidence="2 3">Res.4.1</strain>
    </source>
</reference>
<accession>A0A2T3KTZ2</accession>
<protein>
    <submittedName>
        <fullName evidence="2">Uncharacterized protein</fullName>
    </submittedName>
</protein>
<comment type="caution">
    <text evidence="2">The sequence shown here is derived from an EMBL/GenBank/DDBJ whole genome shotgun (WGS) entry which is preliminary data.</text>
</comment>
<feature type="transmembrane region" description="Helical" evidence="1">
    <location>
        <begin position="12"/>
        <end position="32"/>
    </location>
</feature>